<dbReference type="FunFam" id="3.10.250.10:FF:000016">
    <property type="entry name" value="Scavenger receptor cysteine-rich protein type 12"/>
    <property type="match status" value="1"/>
</dbReference>
<dbReference type="GO" id="GO:0016020">
    <property type="term" value="C:membrane"/>
    <property type="evidence" value="ECO:0007669"/>
    <property type="project" value="UniProtKB-SubCell"/>
</dbReference>
<dbReference type="InterPro" id="IPR001190">
    <property type="entry name" value="SRCR"/>
</dbReference>
<proteinExistence type="predicted"/>
<evidence type="ECO:0000256" key="5">
    <source>
        <dbReference type="ARBA" id="ARBA00022989"/>
    </source>
</evidence>
<evidence type="ECO:0000256" key="4">
    <source>
        <dbReference type="ARBA" id="ARBA00022737"/>
    </source>
</evidence>
<evidence type="ECO:0000256" key="1">
    <source>
        <dbReference type="ARBA" id="ARBA00004167"/>
    </source>
</evidence>
<organism evidence="12 13">
    <name type="scientific">Hippocampus comes</name>
    <name type="common">Tiger tail seahorse</name>
    <dbReference type="NCBI Taxonomy" id="109280"/>
    <lineage>
        <taxon>Eukaryota</taxon>
        <taxon>Metazoa</taxon>
        <taxon>Chordata</taxon>
        <taxon>Craniata</taxon>
        <taxon>Vertebrata</taxon>
        <taxon>Euteleostomi</taxon>
        <taxon>Actinopterygii</taxon>
        <taxon>Neopterygii</taxon>
        <taxon>Teleostei</taxon>
        <taxon>Neoteleostei</taxon>
        <taxon>Acanthomorphata</taxon>
        <taxon>Syngnathiaria</taxon>
        <taxon>Syngnathiformes</taxon>
        <taxon>Syngnathoidei</taxon>
        <taxon>Syngnathidae</taxon>
        <taxon>Hippocampus</taxon>
    </lineage>
</organism>
<protein>
    <recommendedName>
        <fullName evidence="11">SRCR domain-containing protein</fullName>
    </recommendedName>
</protein>
<dbReference type="OMA" id="DWFGRGT"/>
<comment type="subcellular location">
    <subcellularLocation>
        <location evidence="1">Membrane</location>
        <topology evidence="1">Single-pass membrane protein</topology>
    </subcellularLocation>
</comment>
<evidence type="ECO:0000256" key="2">
    <source>
        <dbReference type="ARBA" id="ARBA00022692"/>
    </source>
</evidence>
<dbReference type="GO" id="GO:0030199">
    <property type="term" value="P:collagen fibril organization"/>
    <property type="evidence" value="ECO:0007669"/>
    <property type="project" value="TreeGrafter"/>
</dbReference>
<dbReference type="PANTHER" id="PTHR45817">
    <property type="entry name" value="LYSYL OXIDASE-LIKE-RELATED"/>
    <property type="match status" value="1"/>
</dbReference>
<dbReference type="STRING" id="109280.ENSHCOP00000028180"/>
<keyword evidence="2 10" id="KW-0812">Transmembrane</keyword>
<keyword evidence="7 9" id="KW-1015">Disulfide bond</keyword>
<dbReference type="SMART" id="SM00202">
    <property type="entry name" value="SR"/>
    <property type="match status" value="3"/>
</dbReference>
<feature type="disulfide bond" evidence="9">
    <location>
        <begin position="242"/>
        <end position="252"/>
    </location>
</feature>
<dbReference type="SUPFAM" id="SSF56487">
    <property type="entry name" value="SRCR-like"/>
    <property type="match status" value="3"/>
</dbReference>
<feature type="domain" description="SRCR" evidence="11">
    <location>
        <begin position="42"/>
        <end position="144"/>
    </location>
</feature>
<reference evidence="12" key="2">
    <citation type="submission" date="2025-09" db="UniProtKB">
        <authorList>
            <consortium name="Ensembl"/>
        </authorList>
    </citation>
    <scope>IDENTIFICATION</scope>
</reference>
<evidence type="ECO:0000259" key="11">
    <source>
        <dbReference type="PROSITE" id="PS50287"/>
    </source>
</evidence>
<dbReference type="InterPro" id="IPR036772">
    <property type="entry name" value="SRCR-like_dom_sf"/>
</dbReference>
<dbReference type="Pfam" id="PF00530">
    <property type="entry name" value="SRCR"/>
    <property type="match status" value="3"/>
</dbReference>
<accession>A0A3Q2ZB32</accession>
<dbReference type="PRINTS" id="PR00258">
    <property type="entry name" value="SPERACTRCPTR"/>
</dbReference>
<keyword evidence="5 10" id="KW-1133">Transmembrane helix</keyword>
<dbReference type="FunFam" id="3.10.250.10:FF:000001">
    <property type="entry name" value="Lysyl oxidase 4 isoform X1"/>
    <property type="match status" value="1"/>
</dbReference>
<feature type="domain" description="SRCR" evidence="11">
    <location>
        <begin position="173"/>
        <end position="276"/>
    </location>
</feature>
<sequence>LIVHFSCCSSKGLMMLFLSSLSTTFLLLLLYPSELPAQEVKVRLAGTGQRNANEGRLEVFYNGVWGTVCDDQVDLNLANVVCKQLGFQRSFTWAHSSKFGQGQGQIWLDNVNCRGHESSIAECGSNGWGVHDCTHAEDLGIICSPERIQVIHFKFMCVLINSAESIQLTEARLRPVLSGSRGGLVTEGVLEVKHSGKWRHVCSHGWDLSSSRVVCGMLGFPSAETLKTQITKKAYWVERVQCQGMEVSLSQCQAQVSLRRRDSPCAGGMHAVVRCVPGPQFVPNVDLFSFSYQSNVRLKAGPRLGEGRVEVLKEGKWGTVADHLWDITDANIVCRELGFGTAKEALTNAQLGEGEMRRTCINEHIHRGTLLCGSDFFQKDIALGLVLSTSILQRNRGLFPVDYDHDSRSHSHLKWAN</sequence>
<dbReference type="Proteomes" id="UP000264820">
    <property type="component" value="Unplaced"/>
</dbReference>
<dbReference type="InterPro" id="IPR050912">
    <property type="entry name" value="LOX-like_protein"/>
</dbReference>
<comment type="caution">
    <text evidence="9">Lacks conserved residue(s) required for the propagation of feature annotation.</text>
</comment>
<evidence type="ECO:0000256" key="7">
    <source>
        <dbReference type="ARBA" id="ARBA00023157"/>
    </source>
</evidence>
<evidence type="ECO:0000256" key="8">
    <source>
        <dbReference type="ARBA" id="ARBA00023180"/>
    </source>
</evidence>
<evidence type="ECO:0000313" key="13">
    <source>
        <dbReference type="Proteomes" id="UP000264820"/>
    </source>
</evidence>
<name>A0A3Q2ZB32_HIPCM</name>
<feature type="transmembrane region" description="Helical" evidence="10">
    <location>
        <begin position="12"/>
        <end position="31"/>
    </location>
</feature>
<keyword evidence="8" id="KW-0325">Glycoprotein</keyword>
<dbReference type="AlphaFoldDB" id="A0A3Q2ZB32"/>
<evidence type="ECO:0000313" key="12">
    <source>
        <dbReference type="Ensembl" id="ENSHCOP00000028180.1"/>
    </source>
</evidence>
<keyword evidence="13" id="KW-1185">Reference proteome</keyword>
<dbReference type="Gene3D" id="3.10.250.10">
    <property type="entry name" value="SRCR-like domain"/>
    <property type="match status" value="3"/>
</dbReference>
<feature type="disulfide bond" evidence="9">
    <location>
        <begin position="69"/>
        <end position="133"/>
    </location>
</feature>
<dbReference type="GO" id="GO:0004720">
    <property type="term" value="F:protein-lysine 6-oxidase activity"/>
    <property type="evidence" value="ECO:0007669"/>
    <property type="project" value="TreeGrafter"/>
</dbReference>
<keyword evidence="3" id="KW-0732">Signal</keyword>
<dbReference type="GO" id="GO:0005615">
    <property type="term" value="C:extracellular space"/>
    <property type="evidence" value="ECO:0007669"/>
    <property type="project" value="TreeGrafter"/>
</dbReference>
<feature type="disulfide bond" evidence="9">
    <location>
        <begin position="113"/>
        <end position="123"/>
    </location>
</feature>
<evidence type="ECO:0000256" key="9">
    <source>
        <dbReference type="PROSITE-ProRule" id="PRU00196"/>
    </source>
</evidence>
<dbReference type="PANTHER" id="PTHR45817:SF5">
    <property type="entry name" value="LYSYL OXIDASE HOMOLOG 4"/>
    <property type="match status" value="1"/>
</dbReference>
<keyword evidence="6 10" id="KW-0472">Membrane</keyword>
<feature type="disulfide bond" evidence="9">
    <location>
        <begin position="82"/>
        <end position="143"/>
    </location>
</feature>
<dbReference type="PROSITE" id="PS50287">
    <property type="entry name" value="SRCR_2"/>
    <property type="match status" value="3"/>
</dbReference>
<evidence type="ECO:0000256" key="6">
    <source>
        <dbReference type="ARBA" id="ARBA00023136"/>
    </source>
</evidence>
<evidence type="ECO:0000256" key="3">
    <source>
        <dbReference type="ARBA" id="ARBA00022729"/>
    </source>
</evidence>
<dbReference type="GeneTree" id="ENSGT00940000157042"/>
<reference evidence="12" key="1">
    <citation type="submission" date="2025-08" db="UniProtKB">
        <authorList>
            <consortium name="Ensembl"/>
        </authorList>
    </citation>
    <scope>IDENTIFICATION</scope>
</reference>
<keyword evidence="4" id="KW-0677">Repeat</keyword>
<evidence type="ECO:0000256" key="10">
    <source>
        <dbReference type="SAM" id="Phobius"/>
    </source>
</evidence>
<feature type="domain" description="SRCR" evidence="11">
    <location>
        <begin position="296"/>
        <end position="354"/>
    </location>
</feature>
<dbReference type="Ensembl" id="ENSHCOT00000025050.1">
    <property type="protein sequence ID" value="ENSHCOP00000028180.1"/>
    <property type="gene ID" value="ENSHCOG00000020631.1"/>
</dbReference>